<sequence>MKAYFSTFYKIKFFLNEFDGVDLTSIRVFQENQPLEISVINKRKDLCEIILKDPIDIKKKTYLYLKENKVEVSYSYLFKTKEFEEKYFYDGFLGCRIINDKTEFRVWSPVAKSISLLIYKTKDPLIYEKPLVYQMEEKNGLFSILIDKNLKGYFYNYQVEVYDKVYEVVDPYAKAVGINGLRGAIIDFNDTNPLNWDKDKPVNLKRYVDAIIYEINIRDISLGDNSGIKDKGKFLGLVEENTFSEKGVKTGLEHIKELGVTHVQIMPFYDFHYESVDEREPFKKYNWGYDPQNYNAVEGSFSKDPYDPISRIKELKTMIKKFHDNNIGVIMDVVYNHVYDYKQSSFEKLFPGYYFRSDKFGNISNGSGCGNDIATENKMVRRFIKDSVLHWAKEYHIDGFRFDLLGLFDIDTINEIYDELKKINENIIVYGEGWDLNTFLESDKRVIQKNAYKVLNIGFFNDTIRDAVRGNTFDAEKKGFAGGEDREYDIKRSVVACTNYSEDLKGPYVSPNQSINYVSCHDNHTLWDKISITNKEDSIEDRVRIHKLSYAILLTSQGVPFLHLGCDFCRTKQGYENSYNLPDNINSIDWNRKYEFRDVFEYVKGLITLRKEHIAFRLDSVEDVKKYLKFIDSPKRTIAFKIECPADSWREIIVVYNANKNPIDLNLQNGVWNVVVDGRLAGVDTLYKIYGDKVRVSSISCMVMYRN</sequence>
<dbReference type="Pfam" id="PF02922">
    <property type="entry name" value="CBM_48"/>
    <property type="match status" value="1"/>
</dbReference>
<comment type="similarity">
    <text evidence="1">Belongs to the glycosyl hydrolase 13 family.</text>
</comment>
<dbReference type="Gene3D" id="2.60.40.1180">
    <property type="entry name" value="Golgi alpha-mannosidase II"/>
    <property type="match status" value="1"/>
</dbReference>
<name>A0A1H5TP56_9CLOT</name>
<organism evidence="3 4">
    <name type="scientific">Caloramator fervidus</name>
    <dbReference type="NCBI Taxonomy" id="29344"/>
    <lineage>
        <taxon>Bacteria</taxon>
        <taxon>Bacillati</taxon>
        <taxon>Bacillota</taxon>
        <taxon>Clostridia</taxon>
        <taxon>Eubacteriales</taxon>
        <taxon>Clostridiaceae</taxon>
        <taxon>Caloramator</taxon>
    </lineage>
</organism>
<dbReference type="Proteomes" id="UP000242850">
    <property type="component" value="Unassembled WGS sequence"/>
</dbReference>
<dbReference type="GO" id="GO:0004553">
    <property type="term" value="F:hydrolase activity, hydrolyzing O-glycosyl compounds"/>
    <property type="evidence" value="ECO:0007669"/>
    <property type="project" value="InterPro"/>
</dbReference>
<dbReference type="NCBIfam" id="TIGR02104">
    <property type="entry name" value="pulA_typeI"/>
    <property type="match status" value="1"/>
</dbReference>
<dbReference type="InterPro" id="IPR049117">
    <property type="entry name" value="pulA_all-beta"/>
</dbReference>
<dbReference type="SUPFAM" id="SSF81296">
    <property type="entry name" value="E set domains"/>
    <property type="match status" value="1"/>
</dbReference>
<dbReference type="CDD" id="cd02860">
    <property type="entry name" value="E_set_Pullulanase"/>
    <property type="match status" value="1"/>
</dbReference>
<dbReference type="SUPFAM" id="SSF51445">
    <property type="entry name" value="(Trans)glycosidases"/>
    <property type="match status" value="1"/>
</dbReference>
<dbReference type="InterPro" id="IPR004193">
    <property type="entry name" value="Glyco_hydro_13_N"/>
</dbReference>
<dbReference type="EMBL" id="FNUK01000006">
    <property type="protein sequence ID" value="SEF63807.1"/>
    <property type="molecule type" value="Genomic_DNA"/>
</dbReference>
<dbReference type="InterPro" id="IPR014756">
    <property type="entry name" value="Ig_E-set"/>
</dbReference>
<dbReference type="Gene3D" id="2.60.40.10">
    <property type="entry name" value="Immunoglobulins"/>
    <property type="match status" value="1"/>
</dbReference>
<evidence type="ECO:0000259" key="2">
    <source>
        <dbReference type="SMART" id="SM00642"/>
    </source>
</evidence>
<dbReference type="InterPro" id="IPR013783">
    <property type="entry name" value="Ig-like_fold"/>
</dbReference>
<dbReference type="Pfam" id="PF21653">
    <property type="entry name" value="pulA_all-beta"/>
    <property type="match status" value="1"/>
</dbReference>
<accession>A0A1H5TP56</accession>
<dbReference type="PANTHER" id="PTHR43002">
    <property type="entry name" value="GLYCOGEN DEBRANCHING ENZYME"/>
    <property type="match status" value="1"/>
</dbReference>
<gene>
    <name evidence="3" type="ORF">SAMN05660865_00664</name>
</gene>
<dbReference type="InterPro" id="IPR006047">
    <property type="entry name" value="GH13_cat_dom"/>
</dbReference>
<evidence type="ECO:0000313" key="3">
    <source>
        <dbReference type="EMBL" id="SEF63807.1"/>
    </source>
</evidence>
<dbReference type="Gene3D" id="3.20.20.80">
    <property type="entry name" value="Glycosidases"/>
    <property type="match status" value="1"/>
</dbReference>
<evidence type="ECO:0000256" key="1">
    <source>
        <dbReference type="ARBA" id="ARBA00008061"/>
    </source>
</evidence>
<dbReference type="GO" id="GO:0005975">
    <property type="term" value="P:carbohydrate metabolic process"/>
    <property type="evidence" value="ECO:0007669"/>
    <property type="project" value="InterPro"/>
</dbReference>
<dbReference type="Pfam" id="PF00128">
    <property type="entry name" value="Alpha-amylase"/>
    <property type="match status" value="1"/>
</dbReference>
<feature type="domain" description="Glycosyl hydrolase family 13 catalytic" evidence="2">
    <location>
        <begin position="243"/>
        <end position="610"/>
    </location>
</feature>
<dbReference type="RefSeq" id="WP_103895669.1">
    <property type="nucleotide sequence ID" value="NZ_FNUK01000006.1"/>
</dbReference>
<dbReference type="CDD" id="cd11341">
    <property type="entry name" value="AmyAc_Pullulanase_LD-like"/>
    <property type="match status" value="1"/>
</dbReference>
<dbReference type="InterPro" id="IPR011840">
    <property type="entry name" value="PulA_typeI"/>
</dbReference>
<keyword evidence="4" id="KW-1185">Reference proteome</keyword>
<dbReference type="InterPro" id="IPR013780">
    <property type="entry name" value="Glyco_hydro_b"/>
</dbReference>
<dbReference type="SMR" id="A0A1H5TP56"/>
<reference evidence="4" key="1">
    <citation type="submission" date="2016-10" db="EMBL/GenBank/DDBJ databases">
        <authorList>
            <person name="Varghese N."/>
            <person name="Submissions S."/>
        </authorList>
    </citation>
    <scope>NUCLEOTIDE SEQUENCE [LARGE SCALE GENOMIC DNA]</scope>
    <source>
        <strain evidence="4">DSM 5463</strain>
    </source>
</reference>
<dbReference type="AlphaFoldDB" id="A0A1H5TP56"/>
<dbReference type="SMART" id="SM00642">
    <property type="entry name" value="Aamy"/>
    <property type="match status" value="1"/>
</dbReference>
<dbReference type="OrthoDB" id="9761875at2"/>
<evidence type="ECO:0000313" key="4">
    <source>
        <dbReference type="Proteomes" id="UP000242850"/>
    </source>
</evidence>
<dbReference type="InterPro" id="IPR017853">
    <property type="entry name" value="GH"/>
</dbReference>
<protein>
    <submittedName>
        <fullName evidence="3">Pullulanase</fullName>
    </submittedName>
</protein>
<proteinExistence type="inferred from homology"/>